<dbReference type="Proteomes" id="UP000078492">
    <property type="component" value="Unassembled WGS sequence"/>
</dbReference>
<evidence type="ECO:0000313" key="2">
    <source>
        <dbReference type="Proteomes" id="UP000078492"/>
    </source>
</evidence>
<dbReference type="STRING" id="471704.A0A151IZP3"/>
<dbReference type="PANTHER" id="PTHR22954">
    <property type="entry name" value="RETROVIRAL PROTEASE-RELATED"/>
    <property type="match status" value="1"/>
</dbReference>
<sequence length="349" mass="39340">MAEETENLILAQEYKIGALKRVLINYKKLPKESVTVPTIQSRISQLKELCAACSSQHVLLLQTATSGKLKGLPYFVDNVILEAEDVYTNTSDILQNALSRLLPANTNSSLSDEPVSRESGSQISRLPRISLPKFTSRISLPKFIGKIAEWESFRNMFESLVTCSVSLSKVQKFHYLKTNVTGEAAVLINNLKISEANYDSAWQLLIDEYDDKQTLVHTHLHAFASLPVMQTENVNDLRKLRDTVSSSLAALKNLDRPVNEWDDLLVYLIAQKFSPRTRSEWNLKRTEFAKLPSYKDINDFLTLRIRGLSDLSDSPKDTRRYKDDKPRSSVNNVTANKCVGCSGNHSVSK</sequence>
<accession>A0A151IZP3</accession>
<evidence type="ECO:0000313" key="1">
    <source>
        <dbReference type="EMBL" id="KYN14576.1"/>
    </source>
</evidence>
<dbReference type="AlphaFoldDB" id="A0A151IZP3"/>
<gene>
    <name evidence="1" type="ORF">ALC57_13210</name>
</gene>
<proteinExistence type="predicted"/>
<name>A0A151IZP3_9HYME</name>
<keyword evidence="2" id="KW-1185">Reference proteome</keyword>
<organism evidence="1 2">
    <name type="scientific">Trachymyrmex cornetzi</name>
    <dbReference type="NCBI Taxonomy" id="471704"/>
    <lineage>
        <taxon>Eukaryota</taxon>
        <taxon>Metazoa</taxon>
        <taxon>Ecdysozoa</taxon>
        <taxon>Arthropoda</taxon>
        <taxon>Hexapoda</taxon>
        <taxon>Insecta</taxon>
        <taxon>Pterygota</taxon>
        <taxon>Neoptera</taxon>
        <taxon>Endopterygota</taxon>
        <taxon>Hymenoptera</taxon>
        <taxon>Apocrita</taxon>
        <taxon>Aculeata</taxon>
        <taxon>Formicoidea</taxon>
        <taxon>Formicidae</taxon>
        <taxon>Myrmicinae</taxon>
        <taxon>Trachymyrmex</taxon>
    </lineage>
</organism>
<dbReference type="EMBL" id="KQ980678">
    <property type="protein sequence ID" value="KYN14576.1"/>
    <property type="molecule type" value="Genomic_DNA"/>
</dbReference>
<dbReference type="Pfam" id="PF03564">
    <property type="entry name" value="DUF1759"/>
    <property type="match status" value="1"/>
</dbReference>
<dbReference type="PANTHER" id="PTHR22954:SF3">
    <property type="entry name" value="PROTEIN CBG08539"/>
    <property type="match status" value="1"/>
</dbReference>
<dbReference type="InterPro" id="IPR005312">
    <property type="entry name" value="DUF1759"/>
</dbReference>
<protein>
    <submittedName>
        <fullName evidence="1">Uncharacterized protein</fullName>
    </submittedName>
</protein>
<reference evidence="1 2" key="1">
    <citation type="submission" date="2015-09" db="EMBL/GenBank/DDBJ databases">
        <title>Trachymyrmex cornetzi WGS genome.</title>
        <authorList>
            <person name="Nygaard S."/>
            <person name="Hu H."/>
            <person name="Boomsma J."/>
            <person name="Zhang G."/>
        </authorList>
    </citation>
    <scope>NUCLEOTIDE SEQUENCE [LARGE SCALE GENOMIC DNA]</scope>
    <source>
        <strain evidence="1">Tcor2-1</strain>
        <tissue evidence="1">Whole body</tissue>
    </source>
</reference>